<proteinExistence type="inferred from homology"/>
<feature type="binding site" evidence="6">
    <location>
        <position position="137"/>
    </location>
    <ligand>
        <name>Fe cation</name>
        <dbReference type="ChEBI" id="CHEBI:24875"/>
    </ligand>
</feature>
<dbReference type="GO" id="GO:0042586">
    <property type="term" value="F:peptide deformylase activity"/>
    <property type="evidence" value="ECO:0007669"/>
    <property type="project" value="UniProtKB-UniRule"/>
</dbReference>
<evidence type="ECO:0000256" key="1">
    <source>
        <dbReference type="ARBA" id="ARBA00010759"/>
    </source>
</evidence>
<gene>
    <name evidence="6 7" type="primary">def</name>
    <name evidence="7" type="ORF">D9V81_01680</name>
</gene>
<dbReference type="PANTHER" id="PTHR10458">
    <property type="entry name" value="PEPTIDE DEFORMYLASE"/>
    <property type="match status" value="1"/>
</dbReference>
<dbReference type="NCBIfam" id="TIGR00079">
    <property type="entry name" value="pept_deformyl"/>
    <property type="match status" value="1"/>
</dbReference>
<dbReference type="PIRSF" id="PIRSF004749">
    <property type="entry name" value="Pep_def"/>
    <property type="match status" value="1"/>
</dbReference>
<sequence>MVILKILKYPDKRLRKIAQPVKKVNKNIKKIIHNMFETMYENKGIGLAATQVNIHLKIIVIDIMKKKYQPLILINPKKIKEQGVIKIEESCLSVPEKKKIITRSKEIEILALNYYGEKIKIIAKSLLSICIQHEMDHLIGKLLIDY</sequence>
<comment type="similarity">
    <text evidence="1 6">Belongs to the polypeptide deformylase family.</text>
</comment>
<dbReference type="PANTHER" id="PTHR10458:SF21">
    <property type="entry name" value="PEPTIDE DEFORMYLASE"/>
    <property type="match status" value="1"/>
</dbReference>
<accession>A0A4D6YN42</accession>
<dbReference type="Proteomes" id="UP000298603">
    <property type="component" value="Chromosome"/>
</dbReference>
<dbReference type="InterPro" id="IPR036821">
    <property type="entry name" value="Peptide_deformylase_sf"/>
</dbReference>
<dbReference type="PRINTS" id="PR01576">
    <property type="entry name" value="PDEFORMYLASE"/>
</dbReference>
<feature type="binding site" evidence="6">
    <location>
        <position position="133"/>
    </location>
    <ligand>
        <name>Fe cation</name>
        <dbReference type="ChEBI" id="CHEBI:24875"/>
    </ligand>
</feature>
<keyword evidence="2 6" id="KW-0479">Metal-binding</keyword>
<dbReference type="GO" id="GO:0006412">
    <property type="term" value="P:translation"/>
    <property type="evidence" value="ECO:0007669"/>
    <property type="project" value="UniProtKB-UniRule"/>
</dbReference>
<dbReference type="GO" id="GO:0046872">
    <property type="term" value="F:metal ion binding"/>
    <property type="evidence" value="ECO:0007669"/>
    <property type="project" value="UniProtKB-KW"/>
</dbReference>
<comment type="catalytic activity">
    <reaction evidence="6">
        <text>N-terminal N-formyl-L-methionyl-[peptide] + H2O = N-terminal L-methionyl-[peptide] + formate</text>
        <dbReference type="Rhea" id="RHEA:24420"/>
        <dbReference type="Rhea" id="RHEA-COMP:10639"/>
        <dbReference type="Rhea" id="RHEA-COMP:10640"/>
        <dbReference type="ChEBI" id="CHEBI:15377"/>
        <dbReference type="ChEBI" id="CHEBI:15740"/>
        <dbReference type="ChEBI" id="CHEBI:49298"/>
        <dbReference type="ChEBI" id="CHEBI:64731"/>
        <dbReference type="EC" id="3.5.1.88"/>
    </reaction>
</comment>
<dbReference type="AlphaFoldDB" id="A0A4D6YN42"/>
<comment type="function">
    <text evidence="6">Removes the formyl group from the N-terminal Met of newly synthesized proteins. Requires at least a dipeptide for an efficient rate of reaction. N-terminal L-methionine is a prerequisite for activity but the enzyme has broad specificity at other positions.</text>
</comment>
<evidence type="ECO:0000256" key="3">
    <source>
        <dbReference type="ARBA" id="ARBA00022801"/>
    </source>
</evidence>
<dbReference type="RefSeq" id="WP_158349574.1">
    <property type="nucleotide sequence ID" value="NZ_CP032996.1"/>
</dbReference>
<dbReference type="OrthoDB" id="9804313at2"/>
<dbReference type="Gene3D" id="3.90.45.10">
    <property type="entry name" value="Peptide deformylase"/>
    <property type="match status" value="1"/>
</dbReference>
<dbReference type="HAMAP" id="MF_00163">
    <property type="entry name" value="Pep_deformylase"/>
    <property type="match status" value="1"/>
</dbReference>
<evidence type="ECO:0000256" key="4">
    <source>
        <dbReference type="ARBA" id="ARBA00022917"/>
    </source>
</evidence>
<dbReference type="SUPFAM" id="SSF56420">
    <property type="entry name" value="Peptide deformylase"/>
    <property type="match status" value="1"/>
</dbReference>
<feature type="active site" evidence="6">
    <location>
        <position position="134"/>
    </location>
</feature>
<keyword evidence="8" id="KW-1185">Reference proteome</keyword>
<feature type="binding site" evidence="6">
    <location>
        <position position="91"/>
    </location>
    <ligand>
        <name>Fe cation</name>
        <dbReference type="ChEBI" id="CHEBI:24875"/>
    </ligand>
</feature>
<reference evidence="7 8" key="1">
    <citation type="submission" date="2018-10" db="EMBL/GenBank/DDBJ databases">
        <title>Comparative functional genomics of the obligate endosymbiont Buchnera aphidicola.</title>
        <authorList>
            <person name="Chong R.A."/>
        </authorList>
    </citation>
    <scope>NUCLEOTIDE SEQUENCE [LARGE SCALE GENOMIC DNA]</scope>
    <source>
        <strain evidence="7 8">Tma</strain>
    </source>
</reference>
<dbReference type="Pfam" id="PF01327">
    <property type="entry name" value="Pep_deformylase"/>
    <property type="match status" value="1"/>
</dbReference>
<keyword evidence="4 6" id="KW-0648">Protein biosynthesis</keyword>
<dbReference type="InterPro" id="IPR023635">
    <property type="entry name" value="Peptide_deformylase"/>
</dbReference>
<name>A0A4D6YN42_9GAMM</name>
<dbReference type="EC" id="3.5.1.88" evidence="6"/>
<evidence type="ECO:0000256" key="6">
    <source>
        <dbReference type="HAMAP-Rule" id="MF_00163"/>
    </source>
</evidence>
<evidence type="ECO:0000256" key="5">
    <source>
        <dbReference type="ARBA" id="ARBA00023004"/>
    </source>
</evidence>
<keyword evidence="5 6" id="KW-0408">Iron</keyword>
<evidence type="ECO:0000256" key="2">
    <source>
        <dbReference type="ARBA" id="ARBA00022723"/>
    </source>
</evidence>
<dbReference type="EMBL" id="CP032996">
    <property type="protein sequence ID" value="QCI27308.1"/>
    <property type="molecule type" value="Genomic_DNA"/>
</dbReference>
<organism evidence="7 8">
    <name type="scientific">Buchnera aphidicola</name>
    <name type="common">Therioaphis trifolii</name>
    <dbReference type="NCBI Taxonomy" id="1241884"/>
    <lineage>
        <taxon>Bacteria</taxon>
        <taxon>Pseudomonadati</taxon>
        <taxon>Pseudomonadota</taxon>
        <taxon>Gammaproteobacteria</taxon>
        <taxon>Enterobacterales</taxon>
        <taxon>Erwiniaceae</taxon>
        <taxon>Buchnera</taxon>
    </lineage>
</organism>
<evidence type="ECO:0000313" key="7">
    <source>
        <dbReference type="EMBL" id="QCI27308.1"/>
    </source>
</evidence>
<keyword evidence="3 6" id="KW-0378">Hydrolase</keyword>
<dbReference type="CDD" id="cd00487">
    <property type="entry name" value="Pep_deformylase"/>
    <property type="match status" value="1"/>
</dbReference>
<comment type="cofactor">
    <cofactor evidence="6">
        <name>Fe(2+)</name>
        <dbReference type="ChEBI" id="CHEBI:29033"/>
    </cofactor>
    <text evidence="6">Binds 1 Fe(2+) ion.</text>
</comment>
<protein>
    <recommendedName>
        <fullName evidence="6">Peptide deformylase</fullName>
        <shortName evidence="6">PDF</shortName>
        <ecNumber evidence="6">3.5.1.88</ecNumber>
    </recommendedName>
    <alternativeName>
        <fullName evidence="6">Polypeptide deformylase</fullName>
    </alternativeName>
</protein>
<dbReference type="NCBIfam" id="NF001159">
    <property type="entry name" value="PRK00150.1-3"/>
    <property type="match status" value="1"/>
</dbReference>
<evidence type="ECO:0000313" key="8">
    <source>
        <dbReference type="Proteomes" id="UP000298603"/>
    </source>
</evidence>